<organism evidence="1">
    <name type="scientific">marine sediment metagenome</name>
    <dbReference type="NCBI Taxonomy" id="412755"/>
    <lineage>
        <taxon>unclassified sequences</taxon>
        <taxon>metagenomes</taxon>
        <taxon>ecological metagenomes</taxon>
    </lineage>
</organism>
<comment type="caution">
    <text evidence="1">The sequence shown here is derived from an EMBL/GenBank/DDBJ whole genome shotgun (WGS) entry which is preliminary data.</text>
</comment>
<evidence type="ECO:0000313" key="1">
    <source>
        <dbReference type="EMBL" id="KKK62296.1"/>
    </source>
</evidence>
<dbReference type="EMBL" id="LAZR01062063">
    <property type="protein sequence ID" value="KKK62296.1"/>
    <property type="molecule type" value="Genomic_DNA"/>
</dbReference>
<name>A0A0F8ZQV3_9ZZZZ</name>
<gene>
    <name evidence="1" type="ORF">LCGC14_3005740</name>
</gene>
<accession>A0A0F8ZQV3</accession>
<dbReference type="AlphaFoldDB" id="A0A0F8ZQV3"/>
<sequence length="76" mass="8999">MNQLKSLIKEVERLKLKVGSDLFKSNHYSDWKEYSRKLQGIKQTVEVVDNDFDLMGEGFDEHKEDWQTLKKLLGLK</sequence>
<proteinExistence type="predicted"/>
<protein>
    <submittedName>
        <fullName evidence="1">Uncharacterized protein</fullName>
    </submittedName>
</protein>
<reference evidence="1" key="1">
    <citation type="journal article" date="2015" name="Nature">
        <title>Complex archaea that bridge the gap between prokaryotes and eukaryotes.</title>
        <authorList>
            <person name="Spang A."/>
            <person name="Saw J.H."/>
            <person name="Jorgensen S.L."/>
            <person name="Zaremba-Niedzwiedzka K."/>
            <person name="Martijn J."/>
            <person name="Lind A.E."/>
            <person name="van Eijk R."/>
            <person name="Schleper C."/>
            <person name="Guy L."/>
            <person name="Ettema T.J."/>
        </authorList>
    </citation>
    <scope>NUCLEOTIDE SEQUENCE</scope>
</reference>